<dbReference type="AlphaFoldDB" id="A0A9P7JER4"/>
<dbReference type="GeneID" id="64629476"/>
<dbReference type="EMBL" id="JABBWG010000012">
    <property type="protein sequence ID" value="KAG1818185.1"/>
    <property type="molecule type" value="Genomic_DNA"/>
</dbReference>
<gene>
    <name evidence="1" type="ORF">BJ212DRAFT_1349362</name>
</gene>
<protein>
    <submittedName>
        <fullName evidence="1">Uncharacterized protein</fullName>
    </submittedName>
</protein>
<evidence type="ECO:0000313" key="1">
    <source>
        <dbReference type="EMBL" id="KAG1818185.1"/>
    </source>
</evidence>
<dbReference type="RefSeq" id="XP_041194245.1">
    <property type="nucleotide sequence ID" value="XM_041335459.1"/>
</dbReference>
<sequence>MSVFSHDSGSHQGGYGMNLAPKLQRCCIGGCRHDTNVSNHHHLLCVNSYIIIGPSFQ</sequence>
<keyword evidence="2" id="KW-1185">Reference proteome</keyword>
<reference evidence="1" key="1">
    <citation type="journal article" date="2020" name="New Phytol.">
        <title>Comparative genomics reveals dynamic genome evolution in host specialist ectomycorrhizal fungi.</title>
        <authorList>
            <person name="Lofgren L.A."/>
            <person name="Nguyen N.H."/>
            <person name="Vilgalys R."/>
            <person name="Ruytinx J."/>
            <person name="Liao H.L."/>
            <person name="Branco S."/>
            <person name="Kuo A."/>
            <person name="LaButti K."/>
            <person name="Lipzen A."/>
            <person name="Andreopoulos W."/>
            <person name="Pangilinan J."/>
            <person name="Riley R."/>
            <person name="Hundley H."/>
            <person name="Na H."/>
            <person name="Barry K."/>
            <person name="Grigoriev I.V."/>
            <person name="Stajich J.E."/>
            <person name="Kennedy P.G."/>
        </authorList>
    </citation>
    <scope>NUCLEOTIDE SEQUENCE</scope>
    <source>
        <strain evidence="1">MN1</strain>
    </source>
</reference>
<accession>A0A9P7JER4</accession>
<proteinExistence type="predicted"/>
<comment type="caution">
    <text evidence="1">The sequence shown here is derived from an EMBL/GenBank/DDBJ whole genome shotgun (WGS) entry which is preliminary data.</text>
</comment>
<organism evidence="1 2">
    <name type="scientific">Suillus subaureus</name>
    <dbReference type="NCBI Taxonomy" id="48587"/>
    <lineage>
        <taxon>Eukaryota</taxon>
        <taxon>Fungi</taxon>
        <taxon>Dikarya</taxon>
        <taxon>Basidiomycota</taxon>
        <taxon>Agaricomycotina</taxon>
        <taxon>Agaricomycetes</taxon>
        <taxon>Agaricomycetidae</taxon>
        <taxon>Boletales</taxon>
        <taxon>Suillineae</taxon>
        <taxon>Suillaceae</taxon>
        <taxon>Suillus</taxon>
    </lineage>
</organism>
<dbReference type="Proteomes" id="UP000807769">
    <property type="component" value="Unassembled WGS sequence"/>
</dbReference>
<name>A0A9P7JER4_9AGAM</name>
<evidence type="ECO:0000313" key="2">
    <source>
        <dbReference type="Proteomes" id="UP000807769"/>
    </source>
</evidence>